<gene>
    <name evidence="2" type="ORF">HPB48_021214</name>
</gene>
<accession>A0A9J6GLI5</accession>
<feature type="region of interest" description="Disordered" evidence="1">
    <location>
        <begin position="37"/>
        <end position="82"/>
    </location>
</feature>
<dbReference type="Proteomes" id="UP000821853">
    <property type="component" value="Chromosome 5"/>
</dbReference>
<dbReference type="VEuPathDB" id="VectorBase:HLOH_054743"/>
<comment type="caution">
    <text evidence="2">The sequence shown here is derived from an EMBL/GenBank/DDBJ whole genome shotgun (WGS) entry which is preliminary data.</text>
</comment>
<evidence type="ECO:0000313" key="3">
    <source>
        <dbReference type="Proteomes" id="UP000821853"/>
    </source>
</evidence>
<proteinExistence type="predicted"/>
<feature type="compositionally biased region" description="Basic residues" evidence="1">
    <location>
        <begin position="65"/>
        <end position="74"/>
    </location>
</feature>
<dbReference type="AlphaFoldDB" id="A0A9J6GLI5"/>
<evidence type="ECO:0000256" key="1">
    <source>
        <dbReference type="SAM" id="MobiDB-lite"/>
    </source>
</evidence>
<sequence>MPTVEIEGESISPEDYNNAAGWIESYRRRGRRELAQLTLTSPNKGQHGAGYHVDARRGRQDGRPRSKSRGRRQERRAPELPPTDVKIILRPKNNLDLQRCSHAVLHDSIRNAAGVNLEEALADTVRINNLRNVIVVSTPSLTRATLYGLRSPVSSVPETRFVSGTELMR</sequence>
<protein>
    <submittedName>
        <fullName evidence="2">Uncharacterized protein</fullName>
    </submittedName>
</protein>
<feature type="compositionally biased region" description="Basic and acidic residues" evidence="1">
    <location>
        <begin position="53"/>
        <end position="64"/>
    </location>
</feature>
<reference evidence="2 3" key="1">
    <citation type="journal article" date="2020" name="Cell">
        <title>Large-Scale Comparative Analyses of Tick Genomes Elucidate Their Genetic Diversity and Vector Capacities.</title>
        <authorList>
            <consortium name="Tick Genome and Microbiome Consortium (TIGMIC)"/>
            <person name="Jia N."/>
            <person name="Wang J."/>
            <person name="Shi W."/>
            <person name="Du L."/>
            <person name="Sun Y."/>
            <person name="Zhan W."/>
            <person name="Jiang J.F."/>
            <person name="Wang Q."/>
            <person name="Zhang B."/>
            <person name="Ji P."/>
            <person name="Bell-Sakyi L."/>
            <person name="Cui X.M."/>
            <person name="Yuan T.T."/>
            <person name="Jiang B.G."/>
            <person name="Yang W.F."/>
            <person name="Lam T.T."/>
            <person name="Chang Q.C."/>
            <person name="Ding S.J."/>
            <person name="Wang X.J."/>
            <person name="Zhu J.G."/>
            <person name="Ruan X.D."/>
            <person name="Zhao L."/>
            <person name="Wei J.T."/>
            <person name="Ye R.Z."/>
            <person name="Que T.C."/>
            <person name="Du C.H."/>
            <person name="Zhou Y.H."/>
            <person name="Cheng J.X."/>
            <person name="Dai P.F."/>
            <person name="Guo W.B."/>
            <person name="Han X.H."/>
            <person name="Huang E.J."/>
            <person name="Li L.F."/>
            <person name="Wei W."/>
            <person name="Gao Y.C."/>
            <person name="Liu J.Z."/>
            <person name="Shao H.Z."/>
            <person name="Wang X."/>
            <person name="Wang C.C."/>
            <person name="Yang T.C."/>
            <person name="Huo Q.B."/>
            <person name="Li W."/>
            <person name="Chen H.Y."/>
            <person name="Chen S.E."/>
            <person name="Zhou L.G."/>
            <person name="Ni X.B."/>
            <person name="Tian J.H."/>
            <person name="Sheng Y."/>
            <person name="Liu T."/>
            <person name="Pan Y.S."/>
            <person name="Xia L.Y."/>
            <person name="Li J."/>
            <person name="Zhao F."/>
            <person name="Cao W.C."/>
        </authorList>
    </citation>
    <scope>NUCLEOTIDE SEQUENCE [LARGE SCALE GENOMIC DNA]</scope>
    <source>
        <strain evidence="2">HaeL-2018</strain>
    </source>
</reference>
<name>A0A9J6GLI5_HAELO</name>
<evidence type="ECO:0000313" key="2">
    <source>
        <dbReference type="EMBL" id="KAH9375817.1"/>
    </source>
</evidence>
<keyword evidence="3" id="KW-1185">Reference proteome</keyword>
<dbReference type="EMBL" id="JABSTR010000007">
    <property type="protein sequence ID" value="KAH9375817.1"/>
    <property type="molecule type" value="Genomic_DNA"/>
</dbReference>
<organism evidence="2 3">
    <name type="scientific">Haemaphysalis longicornis</name>
    <name type="common">Bush tick</name>
    <dbReference type="NCBI Taxonomy" id="44386"/>
    <lineage>
        <taxon>Eukaryota</taxon>
        <taxon>Metazoa</taxon>
        <taxon>Ecdysozoa</taxon>
        <taxon>Arthropoda</taxon>
        <taxon>Chelicerata</taxon>
        <taxon>Arachnida</taxon>
        <taxon>Acari</taxon>
        <taxon>Parasitiformes</taxon>
        <taxon>Ixodida</taxon>
        <taxon>Ixodoidea</taxon>
        <taxon>Ixodidae</taxon>
        <taxon>Haemaphysalinae</taxon>
        <taxon>Haemaphysalis</taxon>
    </lineage>
</organism>